<feature type="region of interest" description="Disordered" evidence="1">
    <location>
        <begin position="27"/>
        <end position="48"/>
    </location>
</feature>
<proteinExistence type="predicted"/>
<feature type="signal peptide" evidence="2">
    <location>
        <begin position="1"/>
        <end position="25"/>
    </location>
</feature>
<protein>
    <submittedName>
        <fullName evidence="3">Uncharacterized protein</fullName>
    </submittedName>
</protein>
<reference evidence="3 4" key="1">
    <citation type="submission" date="2019-11" db="EMBL/GenBank/DDBJ databases">
        <title>Whole genome sequencing identifies a novel species of the genus Arsenicicoccus isolated from human blood.</title>
        <authorList>
            <person name="Jeong J.H."/>
            <person name="Kweon O.J."/>
            <person name="Kim H.R."/>
            <person name="Kim T.-H."/>
            <person name="Ha S.-M."/>
            <person name="Lee M.-K."/>
        </authorList>
    </citation>
    <scope>NUCLEOTIDE SEQUENCE [LARGE SCALE GENOMIC DNA]</scope>
    <source>
        <strain evidence="3 4">MKL-02</strain>
    </source>
</reference>
<evidence type="ECO:0000313" key="4">
    <source>
        <dbReference type="Proteomes" id="UP000431092"/>
    </source>
</evidence>
<comment type="caution">
    <text evidence="3">The sequence shown here is derived from an EMBL/GenBank/DDBJ whole genome shotgun (WGS) entry which is preliminary data.</text>
</comment>
<organism evidence="3 4">
    <name type="scientific">Arsenicicoccus cauae</name>
    <dbReference type="NCBI Taxonomy" id="2663847"/>
    <lineage>
        <taxon>Bacteria</taxon>
        <taxon>Bacillati</taxon>
        <taxon>Actinomycetota</taxon>
        <taxon>Actinomycetes</taxon>
        <taxon>Micrococcales</taxon>
        <taxon>Intrasporangiaceae</taxon>
        <taxon>Arsenicicoccus</taxon>
    </lineage>
</organism>
<keyword evidence="4" id="KW-1185">Reference proteome</keyword>
<dbReference type="Proteomes" id="UP000431092">
    <property type="component" value="Unassembled WGS sequence"/>
</dbReference>
<name>A0A6I3IM90_9MICO</name>
<gene>
    <name evidence="3" type="ORF">GGG17_12430</name>
</gene>
<sequence length="357" mass="37466">MPPRAALTVGLTLAALLCAPLGACSSGPTTTEGSGSAGAGPAPAARRTPVPQRVFAASSFWYTPLPASTPTAADSAAIVRDLRVAAVEHGRPGLPNVTLNTHDYTPPLVTTTANDPVHDVRAAPGCRLDPRVVSSLRGLRIPDDLRPAGGSDHEAALHDPATDRYTDLWRLSRGQDGTWTACGGGSIRGASRSDGVFPFPLGTTATGLPFAGGLVRAEELRRGHIDHVVGVAVPYAAPAPTHSWPAVRSDGRNPRGLSVLRQGQRLRLPADLDLDSLRLTRTARTIARAAQEFGLVVWDTSGAVSFRAENASAFTADPYPRLLGADSGWESLNGSGDGQHEPFPIDRLEVLPVDYGR</sequence>
<feature type="chain" id="PRO_5026001773" evidence="2">
    <location>
        <begin position="26"/>
        <end position="357"/>
    </location>
</feature>
<accession>A0A6I3IM90</accession>
<evidence type="ECO:0000256" key="2">
    <source>
        <dbReference type="SAM" id="SignalP"/>
    </source>
</evidence>
<dbReference type="EMBL" id="WLVL01000040">
    <property type="protein sequence ID" value="MTB72755.1"/>
    <property type="molecule type" value="Genomic_DNA"/>
</dbReference>
<evidence type="ECO:0000256" key="1">
    <source>
        <dbReference type="SAM" id="MobiDB-lite"/>
    </source>
</evidence>
<dbReference type="RefSeq" id="WP_154594035.1">
    <property type="nucleotide sequence ID" value="NZ_WLVL01000040.1"/>
</dbReference>
<dbReference type="AlphaFoldDB" id="A0A6I3IM90"/>
<keyword evidence="2" id="KW-0732">Signal</keyword>
<evidence type="ECO:0000313" key="3">
    <source>
        <dbReference type="EMBL" id="MTB72755.1"/>
    </source>
</evidence>